<dbReference type="PROSITE" id="PS51186">
    <property type="entry name" value="GNAT"/>
    <property type="match status" value="1"/>
</dbReference>
<name>A0A1F6DA39_9BACT</name>
<feature type="domain" description="N-acetyltransferase" evidence="1">
    <location>
        <begin position="3"/>
        <end position="166"/>
    </location>
</feature>
<comment type="caution">
    <text evidence="2">The sequence shown here is derived from an EMBL/GenBank/DDBJ whole genome shotgun (WGS) entry which is preliminary data.</text>
</comment>
<dbReference type="EMBL" id="MFKX01000004">
    <property type="protein sequence ID" value="OGG58298.1"/>
    <property type="molecule type" value="Genomic_DNA"/>
</dbReference>
<dbReference type="Gene3D" id="3.40.630.30">
    <property type="match status" value="1"/>
</dbReference>
<accession>A0A1F6DA39</accession>
<evidence type="ECO:0000313" key="2">
    <source>
        <dbReference type="EMBL" id="OGG58298.1"/>
    </source>
</evidence>
<sequence length="169" mass="19155">MGIEIRPAGWRDFGALRVLQRDVVREAKHLVPTGSEKKEPFLFSLAKAVLHRRRVHTLLALDGDEAVGYVTIVFGKFRKVGETAYIVVGVRASHQGKGVGTALLTHAEEFARARDMHRMELEVFERNEGAIRLYEKLGYILEGRRREAVRTESGYSDIIWMGKLLPPRS</sequence>
<dbReference type="InterPro" id="IPR016181">
    <property type="entry name" value="Acyl_CoA_acyltransferase"/>
</dbReference>
<reference evidence="2 3" key="1">
    <citation type="journal article" date="2016" name="Nat. Commun.">
        <title>Thousands of microbial genomes shed light on interconnected biogeochemical processes in an aquifer system.</title>
        <authorList>
            <person name="Anantharaman K."/>
            <person name="Brown C.T."/>
            <person name="Hug L.A."/>
            <person name="Sharon I."/>
            <person name="Castelle C.J."/>
            <person name="Probst A.J."/>
            <person name="Thomas B.C."/>
            <person name="Singh A."/>
            <person name="Wilkins M.J."/>
            <person name="Karaoz U."/>
            <person name="Brodie E.L."/>
            <person name="Williams K.H."/>
            <person name="Hubbard S.S."/>
            <person name="Banfield J.F."/>
        </authorList>
    </citation>
    <scope>NUCLEOTIDE SEQUENCE [LARGE SCALE GENOMIC DNA]</scope>
</reference>
<organism evidence="2 3">
    <name type="scientific">Candidatus Kaiserbacteria bacterium RIFCSPHIGHO2_01_FULL_55_17</name>
    <dbReference type="NCBI Taxonomy" id="1798484"/>
    <lineage>
        <taxon>Bacteria</taxon>
        <taxon>Candidatus Kaiseribacteriota</taxon>
    </lineage>
</organism>
<dbReference type="Pfam" id="PF00583">
    <property type="entry name" value="Acetyltransf_1"/>
    <property type="match status" value="1"/>
</dbReference>
<protein>
    <recommendedName>
        <fullName evidence="1">N-acetyltransferase domain-containing protein</fullName>
    </recommendedName>
</protein>
<dbReference type="Proteomes" id="UP000177958">
    <property type="component" value="Unassembled WGS sequence"/>
</dbReference>
<dbReference type="AlphaFoldDB" id="A0A1F6DA39"/>
<dbReference type="PANTHER" id="PTHR43072">
    <property type="entry name" value="N-ACETYLTRANSFERASE"/>
    <property type="match status" value="1"/>
</dbReference>
<gene>
    <name evidence="2" type="ORF">A2853_00015</name>
</gene>
<dbReference type="CDD" id="cd04301">
    <property type="entry name" value="NAT_SF"/>
    <property type="match status" value="1"/>
</dbReference>
<evidence type="ECO:0000313" key="3">
    <source>
        <dbReference type="Proteomes" id="UP000177958"/>
    </source>
</evidence>
<dbReference type="GO" id="GO:0016747">
    <property type="term" value="F:acyltransferase activity, transferring groups other than amino-acyl groups"/>
    <property type="evidence" value="ECO:0007669"/>
    <property type="project" value="InterPro"/>
</dbReference>
<proteinExistence type="predicted"/>
<dbReference type="SUPFAM" id="SSF55729">
    <property type="entry name" value="Acyl-CoA N-acyltransferases (Nat)"/>
    <property type="match status" value="1"/>
</dbReference>
<dbReference type="InterPro" id="IPR000182">
    <property type="entry name" value="GNAT_dom"/>
</dbReference>
<evidence type="ECO:0000259" key="1">
    <source>
        <dbReference type="PROSITE" id="PS51186"/>
    </source>
</evidence>